<dbReference type="AlphaFoldDB" id="A0A120FRP4"/>
<organism evidence="1 2">
    <name type="scientific">Bradyrhizobium macuxiense</name>
    <dbReference type="NCBI Taxonomy" id="1755647"/>
    <lineage>
        <taxon>Bacteria</taxon>
        <taxon>Pseudomonadati</taxon>
        <taxon>Pseudomonadota</taxon>
        <taxon>Alphaproteobacteria</taxon>
        <taxon>Hyphomicrobiales</taxon>
        <taxon>Nitrobacteraceae</taxon>
        <taxon>Bradyrhizobium</taxon>
    </lineage>
</organism>
<proteinExistence type="predicted"/>
<accession>A0A120FRP4</accession>
<evidence type="ECO:0000313" key="1">
    <source>
        <dbReference type="EMBL" id="KWV60470.1"/>
    </source>
</evidence>
<dbReference type="Proteomes" id="UP000057737">
    <property type="component" value="Unassembled WGS sequence"/>
</dbReference>
<keyword evidence="2" id="KW-1185">Reference proteome</keyword>
<dbReference type="RefSeq" id="WP_066500502.1">
    <property type="nucleotide sequence ID" value="NZ_LNCU01000019.1"/>
</dbReference>
<evidence type="ECO:0000313" key="2">
    <source>
        <dbReference type="Proteomes" id="UP000057737"/>
    </source>
</evidence>
<dbReference type="EMBL" id="LNCU01000019">
    <property type="protein sequence ID" value="KWV60470.1"/>
    <property type="molecule type" value="Genomic_DNA"/>
</dbReference>
<comment type="caution">
    <text evidence="1">The sequence shown here is derived from an EMBL/GenBank/DDBJ whole genome shotgun (WGS) entry which is preliminary data.</text>
</comment>
<gene>
    <name evidence="1" type="ORF">AS156_29265</name>
</gene>
<sequence>MSGDDAKITPRNLAAQLSYRGRGNPPVTHPSSAISNCFPGLEFDFRAIWRRFLVGIVLSENNNYVVGYEDEKYKDLVGHRLLKINDRPMSVLTQGPVMPGRGPATLSTGDSPEAVSFMEWSNTIALLVGRQGTKVRCEFTKEAAKLEVLPGNPDVATQTLELEVRQLFERDEADGASERLALLAESLAKPGELSQGLCSPWQNDYRECACYYWAASRPDYVNVVPGGDGLSRGDNWMQRENTGSYIVDNRDFQSSLSYDDLFKSWESVLRFVVGGIQEPPPK</sequence>
<reference evidence="1 2" key="1">
    <citation type="submission" date="2015-11" db="EMBL/GenBank/DDBJ databases">
        <title>Draft Genome Sequence of the Strain BR 10303 (Bradyrhizobium sp.) isolated from nodules of Centrolobium paraense.</title>
        <authorList>
            <person name="Zelli J.E."/>
            <person name="Simoes-Araujo J.L."/>
            <person name="Barauna A.C."/>
            <person name="Silva K."/>
        </authorList>
    </citation>
    <scope>NUCLEOTIDE SEQUENCE [LARGE SCALE GENOMIC DNA]</scope>
    <source>
        <strain evidence="1 2">BR 10303</strain>
    </source>
</reference>
<protein>
    <submittedName>
        <fullName evidence="1">Uncharacterized protein</fullName>
    </submittedName>
</protein>
<name>A0A120FRP4_9BRAD</name>
<dbReference type="OrthoDB" id="8212190at2"/>